<name>A0A3Q8S3B8_9BACL</name>
<dbReference type="RefSeq" id="WP_125080961.1">
    <property type="nucleotide sequence ID" value="NZ_CP034248.1"/>
</dbReference>
<reference evidence="4 5" key="1">
    <citation type="submission" date="2018-11" db="EMBL/GenBank/DDBJ databases">
        <title>Genome sequencing of Paenibacillus lentus DSM25539(T).</title>
        <authorList>
            <person name="Kook J.-K."/>
            <person name="Park S.-N."/>
            <person name="Lim Y.K."/>
        </authorList>
    </citation>
    <scope>NUCLEOTIDE SEQUENCE [LARGE SCALE GENOMIC DNA]</scope>
    <source>
        <strain evidence="4 5">DSM 25539</strain>
    </source>
</reference>
<protein>
    <submittedName>
        <fullName evidence="4">DUF1648 domain-containing protein</fullName>
    </submittedName>
</protein>
<dbReference type="PIRSF" id="PIRSF032908">
    <property type="entry name" value="UCP032908"/>
    <property type="match status" value="1"/>
</dbReference>
<feature type="transmembrane region" description="Helical" evidence="1">
    <location>
        <begin position="54"/>
        <end position="72"/>
    </location>
</feature>
<feature type="domain" description="DUF5808" evidence="3">
    <location>
        <begin position="322"/>
        <end position="347"/>
    </location>
</feature>
<organism evidence="4 5">
    <name type="scientific">Paenibacillus lentus</name>
    <dbReference type="NCBI Taxonomy" id="1338368"/>
    <lineage>
        <taxon>Bacteria</taxon>
        <taxon>Bacillati</taxon>
        <taxon>Bacillota</taxon>
        <taxon>Bacilli</taxon>
        <taxon>Bacillales</taxon>
        <taxon>Paenibacillaceae</taxon>
        <taxon>Paenibacillus</taxon>
    </lineage>
</organism>
<dbReference type="InterPro" id="IPR043831">
    <property type="entry name" value="DUF5808"/>
</dbReference>
<keyword evidence="1" id="KW-0812">Transmembrane</keyword>
<dbReference type="KEGG" id="plen:EIM92_00280"/>
<dbReference type="Pfam" id="PF07853">
    <property type="entry name" value="DUF1648"/>
    <property type="match status" value="1"/>
</dbReference>
<dbReference type="Pfam" id="PF19124">
    <property type="entry name" value="DUF5808"/>
    <property type="match status" value="1"/>
</dbReference>
<dbReference type="EMBL" id="CP034248">
    <property type="protein sequence ID" value="AZK44824.1"/>
    <property type="molecule type" value="Genomic_DNA"/>
</dbReference>
<feature type="transmembrane region" description="Helical" evidence="1">
    <location>
        <begin position="235"/>
        <end position="259"/>
    </location>
</feature>
<gene>
    <name evidence="4" type="ORF">EIM92_00280</name>
</gene>
<accession>A0A3Q8S3B8</accession>
<feature type="transmembrane region" description="Helical" evidence="1">
    <location>
        <begin position="6"/>
        <end position="26"/>
    </location>
</feature>
<dbReference type="GO" id="GO:0009636">
    <property type="term" value="P:response to toxic substance"/>
    <property type="evidence" value="ECO:0007669"/>
    <property type="project" value="TreeGrafter"/>
</dbReference>
<keyword evidence="5" id="KW-1185">Reference proteome</keyword>
<dbReference type="PANTHER" id="PTHR37810">
    <property type="entry name" value="IMMUNITY PROTEIN SDPI"/>
    <property type="match status" value="1"/>
</dbReference>
<feature type="transmembrane region" description="Helical" evidence="1">
    <location>
        <begin position="84"/>
        <end position="103"/>
    </location>
</feature>
<feature type="transmembrane region" description="Helical" evidence="1">
    <location>
        <begin position="341"/>
        <end position="363"/>
    </location>
</feature>
<feature type="transmembrane region" description="Helical" evidence="1">
    <location>
        <begin position="189"/>
        <end position="209"/>
    </location>
</feature>
<dbReference type="InterPro" id="IPR012867">
    <property type="entry name" value="DUF1648"/>
</dbReference>
<dbReference type="PANTHER" id="PTHR37810:SF9">
    <property type="entry name" value="MEMBRANE PROTEIN"/>
    <property type="match status" value="1"/>
</dbReference>
<sequence length="365" mass="41213">MPILFTLMLVFMFIPIIASLAFMPYLTRETVSFGISISEETFRSAPLRQMRKRYALISLAVYIPLIFVGLYSSMQSNAAHQGTWFGSVIIVIVLFSIMLNLLFHFKMRKLKASLPTVIKGKSVLAIDTSFHHQKLALSNKWFGIHTALTLVSAATVLAYYDRIPEQIAMRFDMQGNIIHSAAKSYSTVFFPNLMQLLVIALFILVNWSIQRSKQQLNSANPERSLRQNLVFRRRWSIFTVLSGMAIVSLFSFIQLNMIYPLESSIIMLVSMLIPIFVVLFAVVLSFTTGQGGSRIERAEKGSPVQPANDDAHWKLGTLYYNPSDPSFFVEKRIGIGWTLNFAHPLSWCILAAIIIAIALPAFLSR</sequence>
<evidence type="ECO:0000313" key="4">
    <source>
        <dbReference type="EMBL" id="AZK44824.1"/>
    </source>
</evidence>
<dbReference type="AlphaFoldDB" id="A0A3Q8S3B8"/>
<feature type="transmembrane region" description="Helical" evidence="1">
    <location>
        <begin position="141"/>
        <end position="160"/>
    </location>
</feature>
<dbReference type="Proteomes" id="UP000273145">
    <property type="component" value="Chromosome"/>
</dbReference>
<evidence type="ECO:0000256" key="1">
    <source>
        <dbReference type="SAM" id="Phobius"/>
    </source>
</evidence>
<keyword evidence="1" id="KW-0472">Membrane</keyword>
<evidence type="ECO:0000313" key="5">
    <source>
        <dbReference type="Proteomes" id="UP000273145"/>
    </source>
</evidence>
<keyword evidence="1" id="KW-1133">Transmembrane helix</keyword>
<evidence type="ECO:0000259" key="3">
    <source>
        <dbReference type="Pfam" id="PF19124"/>
    </source>
</evidence>
<proteinExistence type="predicted"/>
<evidence type="ECO:0000259" key="2">
    <source>
        <dbReference type="Pfam" id="PF07853"/>
    </source>
</evidence>
<dbReference type="InterPro" id="IPR014574">
    <property type="entry name" value="UCP032908"/>
</dbReference>
<feature type="domain" description="DUF1648" evidence="2">
    <location>
        <begin position="148"/>
        <end position="194"/>
    </location>
</feature>
<dbReference type="OrthoDB" id="157646at2"/>
<feature type="transmembrane region" description="Helical" evidence="1">
    <location>
        <begin position="265"/>
        <end position="287"/>
    </location>
</feature>